<organism evidence="2 3">
    <name type="scientific">Rotaria magnacalcarata</name>
    <dbReference type="NCBI Taxonomy" id="392030"/>
    <lineage>
        <taxon>Eukaryota</taxon>
        <taxon>Metazoa</taxon>
        <taxon>Spiralia</taxon>
        <taxon>Gnathifera</taxon>
        <taxon>Rotifera</taxon>
        <taxon>Eurotatoria</taxon>
        <taxon>Bdelloidea</taxon>
        <taxon>Philodinida</taxon>
        <taxon>Philodinidae</taxon>
        <taxon>Rotaria</taxon>
    </lineage>
</organism>
<evidence type="ECO:0000313" key="2">
    <source>
        <dbReference type="EMBL" id="CAF2075532.1"/>
    </source>
</evidence>
<dbReference type="AlphaFoldDB" id="A0A816RYG0"/>
<feature type="chain" id="PRO_5032782112" evidence="1">
    <location>
        <begin position="19"/>
        <end position="316"/>
    </location>
</feature>
<accession>A0A816RYG0</accession>
<gene>
    <name evidence="2" type="ORF">MBJ925_LOCUS17494</name>
</gene>
<keyword evidence="1" id="KW-0732">Signal</keyword>
<protein>
    <submittedName>
        <fullName evidence="2">Uncharacterized protein</fullName>
    </submittedName>
</protein>
<reference evidence="2" key="1">
    <citation type="submission" date="2021-02" db="EMBL/GenBank/DDBJ databases">
        <authorList>
            <person name="Nowell W R."/>
        </authorList>
    </citation>
    <scope>NUCLEOTIDE SEQUENCE</scope>
</reference>
<feature type="signal peptide" evidence="1">
    <location>
        <begin position="1"/>
        <end position="18"/>
    </location>
</feature>
<dbReference type="EMBL" id="CAJNRE010008743">
    <property type="protein sequence ID" value="CAF2075532.1"/>
    <property type="molecule type" value="Genomic_DNA"/>
</dbReference>
<sequence>MMNSKNSLAVLVVSFGIGLDLDVESHFLESVKNSSLLRHKQTNTVWEHLGTYAQTENTINFILEIPVFQFMCDVFPASMAFAMQACTQYRTRVLDNGSARRLNELFEAHVRGREKRQIADTLFIAASLYGGYKIIGDLFRGSKDEMVHRLDENENFQKHQEKLDDVLVTSILSLEDNNLVMLKSFKNMYVPVSSPARKDSNYDNMYLNKKNTDTLQPRLKNFLFNDRMQHSMHLNHSLKEMLSCIPTSALNCIPATSRISSSVVSPNVFSSEIIRKKSNPLPRKEYDYVLESVDLSSRDSSITSEEFFEEDQQSEY</sequence>
<proteinExistence type="predicted"/>
<name>A0A816RYG0_9BILA</name>
<evidence type="ECO:0000313" key="3">
    <source>
        <dbReference type="Proteomes" id="UP000663824"/>
    </source>
</evidence>
<evidence type="ECO:0000256" key="1">
    <source>
        <dbReference type="SAM" id="SignalP"/>
    </source>
</evidence>
<dbReference type="Proteomes" id="UP000663824">
    <property type="component" value="Unassembled WGS sequence"/>
</dbReference>
<comment type="caution">
    <text evidence="2">The sequence shown here is derived from an EMBL/GenBank/DDBJ whole genome shotgun (WGS) entry which is preliminary data.</text>
</comment>